<feature type="domain" description="Type I restriction modification DNA specificity" evidence="4">
    <location>
        <begin position="68"/>
        <end position="188"/>
    </location>
</feature>
<organism evidence="5 6">
    <name type="scientific">Arthrobacter zhaoxinii</name>
    <dbReference type="NCBI Taxonomy" id="2964616"/>
    <lineage>
        <taxon>Bacteria</taxon>
        <taxon>Bacillati</taxon>
        <taxon>Actinomycetota</taxon>
        <taxon>Actinomycetes</taxon>
        <taxon>Micrococcales</taxon>
        <taxon>Micrococcaceae</taxon>
        <taxon>Arthrobacter</taxon>
    </lineage>
</organism>
<dbReference type="InterPro" id="IPR052021">
    <property type="entry name" value="Type-I_RS_S_subunit"/>
</dbReference>
<dbReference type="EC" id="3.1.21.-" evidence="5"/>
<keyword evidence="5" id="KW-0540">Nuclease</keyword>
<evidence type="ECO:0000256" key="3">
    <source>
        <dbReference type="ARBA" id="ARBA00023125"/>
    </source>
</evidence>
<accession>A0ABY5YSY3</accession>
<dbReference type="PANTHER" id="PTHR30408">
    <property type="entry name" value="TYPE-1 RESTRICTION ENZYME ECOKI SPECIFICITY PROTEIN"/>
    <property type="match status" value="1"/>
</dbReference>
<proteinExistence type="inferred from homology"/>
<reference evidence="5" key="1">
    <citation type="submission" date="2022-09" db="EMBL/GenBank/DDBJ databases">
        <title>Novel species in genus Arthrobacter.</title>
        <authorList>
            <person name="Liu Y."/>
        </authorList>
    </citation>
    <scope>NUCLEOTIDE SEQUENCE</scope>
    <source>
        <strain evidence="5">Zg-Y815</strain>
    </source>
</reference>
<evidence type="ECO:0000256" key="1">
    <source>
        <dbReference type="ARBA" id="ARBA00010923"/>
    </source>
</evidence>
<keyword evidence="2" id="KW-0680">Restriction system</keyword>
<sequence>MAELTYHRLRDVVDVSDFVANGSFESLRNNVTTSTTPGFAVLVRLVDYNAGWTGPFSYVDESSYKFLKKSRLIPGDVIISNVGANAGTVFRVPDLGMPTTLGPNAVVCRPIDPDVLRQDFFYYLMSSPVGQDLLESIISGSAQPKFNKTALRQIRLSIPSSAEQRAIAEVLGALDDKIAANTKLTEMLTHSLSASYQKVVGSPEELVPFSDLVTVTKGVSYKSVDLTESSTALVTLKSFDRNGGYSARGLKEYSGPHKPQQVIRPGDLVVAQTDLTQAAEVVGRAVRVPASSRHSTLVASLDLAIVRPAGDEPEEFLLGTMLQGRFRTHCQSLTSGTTVLHLKSDAIQSFMAPLVSREIQLRYAALARPMLHLGDSITAENETLAATRDALLPQLMSGKLRVKDIENTMGEMV</sequence>
<dbReference type="PANTHER" id="PTHR30408:SF12">
    <property type="entry name" value="TYPE I RESTRICTION ENZYME MJAVIII SPECIFICITY SUBUNIT"/>
    <property type="match status" value="1"/>
</dbReference>
<dbReference type="Proteomes" id="UP001059859">
    <property type="component" value="Chromosome"/>
</dbReference>
<evidence type="ECO:0000313" key="5">
    <source>
        <dbReference type="EMBL" id="UWX96795.1"/>
    </source>
</evidence>
<dbReference type="Pfam" id="PF01420">
    <property type="entry name" value="Methylase_S"/>
    <property type="match status" value="1"/>
</dbReference>
<dbReference type="EMBL" id="CP104275">
    <property type="protein sequence ID" value="UWX96795.1"/>
    <property type="molecule type" value="Genomic_DNA"/>
</dbReference>
<dbReference type="GO" id="GO:0004519">
    <property type="term" value="F:endonuclease activity"/>
    <property type="evidence" value="ECO:0007669"/>
    <property type="project" value="UniProtKB-KW"/>
</dbReference>
<dbReference type="GO" id="GO:0016787">
    <property type="term" value="F:hydrolase activity"/>
    <property type="evidence" value="ECO:0007669"/>
    <property type="project" value="UniProtKB-KW"/>
</dbReference>
<name>A0ABY5YSY3_9MICC</name>
<evidence type="ECO:0000256" key="2">
    <source>
        <dbReference type="ARBA" id="ARBA00022747"/>
    </source>
</evidence>
<dbReference type="RefSeq" id="WP_260652071.1">
    <property type="nucleotide sequence ID" value="NZ_CP104275.1"/>
</dbReference>
<gene>
    <name evidence="5" type="ORF">N2K95_14310</name>
</gene>
<dbReference type="Gene3D" id="3.90.220.20">
    <property type="entry name" value="DNA methylase specificity domains"/>
    <property type="match status" value="2"/>
</dbReference>
<comment type="similarity">
    <text evidence="1">Belongs to the type-I restriction system S methylase family.</text>
</comment>
<keyword evidence="5" id="KW-0255">Endonuclease</keyword>
<evidence type="ECO:0000313" key="6">
    <source>
        <dbReference type="Proteomes" id="UP001059859"/>
    </source>
</evidence>
<dbReference type="InterPro" id="IPR044946">
    <property type="entry name" value="Restrct_endonuc_typeI_TRD_sf"/>
</dbReference>
<keyword evidence="6" id="KW-1185">Reference proteome</keyword>
<dbReference type="SUPFAM" id="SSF116734">
    <property type="entry name" value="DNA methylase specificity domain"/>
    <property type="match status" value="2"/>
</dbReference>
<dbReference type="InterPro" id="IPR000055">
    <property type="entry name" value="Restrct_endonuc_typeI_TRD"/>
</dbReference>
<keyword evidence="5" id="KW-0378">Hydrolase</keyword>
<keyword evidence="3" id="KW-0238">DNA-binding</keyword>
<protein>
    <submittedName>
        <fullName evidence="5">Restriction endonuclease subunit S</fullName>
        <ecNumber evidence="5">3.1.21.-</ecNumber>
    </submittedName>
</protein>
<evidence type="ECO:0000259" key="4">
    <source>
        <dbReference type="Pfam" id="PF01420"/>
    </source>
</evidence>